<organism evidence="7 8">
    <name type="scientific">Mucor lusitanicus CBS 277.49</name>
    <dbReference type="NCBI Taxonomy" id="747725"/>
    <lineage>
        <taxon>Eukaryota</taxon>
        <taxon>Fungi</taxon>
        <taxon>Fungi incertae sedis</taxon>
        <taxon>Mucoromycota</taxon>
        <taxon>Mucoromycotina</taxon>
        <taxon>Mucoromycetes</taxon>
        <taxon>Mucorales</taxon>
        <taxon>Mucorineae</taxon>
        <taxon>Mucoraceae</taxon>
        <taxon>Mucor</taxon>
    </lineage>
</organism>
<dbReference type="InterPro" id="IPR050815">
    <property type="entry name" value="TF_fung"/>
</dbReference>
<keyword evidence="8" id="KW-1185">Reference proteome</keyword>
<dbReference type="VEuPathDB" id="FungiDB:MUCCIDRAFT_110970"/>
<keyword evidence="2" id="KW-0479">Metal-binding</keyword>
<comment type="subcellular location">
    <subcellularLocation>
        <location evidence="1">Nucleus</location>
    </subcellularLocation>
</comment>
<dbReference type="AlphaFoldDB" id="A0A168LXL7"/>
<dbReference type="PANTHER" id="PTHR47338">
    <property type="entry name" value="ZN(II)2CYS6 TRANSCRIPTION FACTOR (EUROFUNG)-RELATED"/>
    <property type="match status" value="1"/>
</dbReference>
<comment type="caution">
    <text evidence="7">The sequence shown here is derived from an EMBL/GenBank/DDBJ whole genome shotgun (WGS) entry which is preliminary data.</text>
</comment>
<dbReference type="PROSITE" id="PS00463">
    <property type="entry name" value="ZN2_CY6_FUNGAL_1"/>
    <property type="match status" value="1"/>
</dbReference>
<protein>
    <submittedName>
        <fullName evidence="7">Zn(2)-C6 fungal-specific transcription factor</fullName>
    </submittedName>
</protein>
<dbReference type="CDD" id="cd12148">
    <property type="entry name" value="fungal_TF_MHR"/>
    <property type="match status" value="1"/>
</dbReference>
<dbReference type="InterPro" id="IPR036864">
    <property type="entry name" value="Zn2-C6_fun-type_DNA-bd_sf"/>
</dbReference>
<dbReference type="InterPro" id="IPR001138">
    <property type="entry name" value="Zn2Cys6_DnaBD"/>
</dbReference>
<evidence type="ECO:0000259" key="6">
    <source>
        <dbReference type="PROSITE" id="PS50048"/>
    </source>
</evidence>
<sequence>MKDTFSTRQKRNKPCENCRTHRRKCVNVNNSICERCGKLNLECIFKLTEKPAKSIKPSISPAKRNKLFDTIWCLNQEADLIQLQLAQLQESSNSNSPIPCQCQDPTQCQHIKSLLPLTHSASASSSASASTSTLASSASSASSSSSTWHLTISNNHRGIQLQTSIQSMSDLSFFIKEAFSVFIYGDRLPGHQDFSERRNPKQLLAVTHKSLAVEAAFRSVFSIQQEPPPPPPLPEHVDPAILQKQIRYLKLQMIKVYFNCYALLNPIFIHTWHYPQLQRNPDGLLATVVASYVAYSSCTHIEMTGFSFSRVQFAEHCRMEAKELLQDALFEGEPSIDACLALYVMCGISILTLKGKEARIQSSLCWQIVIQLKATYLHHRVLPDTLENMINAEVWKRLFFAARFVEFNFSMAYDGVTDFSNIVHHLDIALPSLLPCEVLDDRLTKAVLCYQYVSRLTTHSAGTDTEILGLRLMAGVIDAVPSHIIQYLEHTLMQLWDSIPEPLRLGSGPYRLIDPKCVEACDNASVLRFNLVFYIYWMNFQSRTMEEPAETDLTAAAFSRIDGDRALIIASICSDAASKIFKRLFAVMPCAIELHWITMCLDILKMLSCSANVPVKQRASENLAELSHVLFNKLSGIGKESTYAFASHAPYLMRIKRLISSYMIVNKVFVP</sequence>
<dbReference type="SMART" id="SM00066">
    <property type="entry name" value="GAL4"/>
    <property type="match status" value="1"/>
</dbReference>
<dbReference type="GO" id="GO:0005634">
    <property type="term" value="C:nucleus"/>
    <property type="evidence" value="ECO:0007669"/>
    <property type="project" value="UniProtKB-SubCell"/>
</dbReference>
<reference evidence="7 8" key="1">
    <citation type="submission" date="2015-06" db="EMBL/GenBank/DDBJ databases">
        <title>Expansion of signal transduction pathways in fungi by whole-genome duplication.</title>
        <authorList>
            <consortium name="DOE Joint Genome Institute"/>
            <person name="Corrochano L.M."/>
            <person name="Kuo A."/>
            <person name="Marcet-Houben M."/>
            <person name="Polaino S."/>
            <person name="Salamov A."/>
            <person name="Villalobos J.M."/>
            <person name="Alvarez M.I."/>
            <person name="Avalos J."/>
            <person name="Benito E.P."/>
            <person name="Benoit I."/>
            <person name="Burger G."/>
            <person name="Camino L.P."/>
            <person name="Canovas D."/>
            <person name="Cerda-Olmedo E."/>
            <person name="Cheng J.-F."/>
            <person name="Dominguez A."/>
            <person name="Elias M."/>
            <person name="Eslava A.P."/>
            <person name="Glaser F."/>
            <person name="Grimwood J."/>
            <person name="Gutierrez G."/>
            <person name="Heitman J."/>
            <person name="Henrissat B."/>
            <person name="Iturriaga E.A."/>
            <person name="Lang B.F."/>
            <person name="Lavin J.L."/>
            <person name="Lee S."/>
            <person name="Li W."/>
            <person name="Lindquist E."/>
            <person name="Lopez-Garcia S."/>
            <person name="Luque E.M."/>
            <person name="Marcos A.T."/>
            <person name="Martin J."/>
            <person name="Mccluskey K."/>
            <person name="Medina H.R."/>
            <person name="Miralles-Duran A."/>
            <person name="Miyazaki A."/>
            <person name="Munoz-Torres E."/>
            <person name="Oguiza J.A."/>
            <person name="Ohm R."/>
            <person name="Olmedo M."/>
            <person name="Orejas M."/>
            <person name="Ortiz-Castellanos L."/>
            <person name="Pisabarro A.G."/>
            <person name="Rodriguez-Romero J."/>
            <person name="Ruiz-Herrera J."/>
            <person name="Ruiz-Vazquez R."/>
            <person name="Sanz C."/>
            <person name="Schackwitz W."/>
            <person name="Schmutz J."/>
            <person name="Shahriari M."/>
            <person name="Shelest E."/>
            <person name="Silva-Franco F."/>
            <person name="Soanes D."/>
            <person name="Syed K."/>
            <person name="Tagua V.G."/>
            <person name="Talbot N.J."/>
            <person name="Thon M."/>
            <person name="De Vries R.P."/>
            <person name="Wiebenga A."/>
            <person name="Yadav J.S."/>
            <person name="Braun E.L."/>
            <person name="Baker S."/>
            <person name="Garre V."/>
            <person name="Horwitz B."/>
            <person name="Torres-Martinez S."/>
            <person name="Idnurm A."/>
            <person name="Herrera-Estrella A."/>
            <person name="Gabaldon T."/>
            <person name="Grigoriev I.V."/>
        </authorList>
    </citation>
    <scope>NUCLEOTIDE SEQUENCE [LARGE SCALE GENOMIC DNA]</scope>
    <source>
        <strain evidence="7 8">CBS 277.49</strain>
    </source>
</reference>
<evidence type="ECO:0000256" key="4">
    <source>
        <dbReference type="ARBA" id="ARBA00023163"/>
    </source>
</evidence>
<evidence type="ECO:0000313" key="7">
    <source>
        <dbReference type="EMBL" id="OAD04091.1"/>
    </source>
</evidence>
<evidence type="ECO:0000256" key="2">
    <source>
        <dbReference type="ARBA" id="ARBA00022723"/>
    </source>
</evidence>
<accession>A0A168LXL7</accession>
<gene>
    <name evidence="7" type="ORF">MUCCIDRAFT_110970</name>
</gene>
<dbReference type="OrthoDB" id="2217145at2759"/>
<dbReference type="GO" id="GO:0008270">
    <property type="term" value="F:zinc ion binding"/>
    <property type="evidence" value="ECO:0007669"/>
    <property type="project" value="InterPro"/>
</dbReference>
<evidence type="ECO:0000256" key="3">
    <source>
        <dbReference type="ARBA" id="ARBA00023015"/>
    </source>
</evidence>
<evidence type="ECO:0000313" key="8">
    <source>
        <dbReference type="Proteomes" id="UP000077051"/>
    </source>
</evidence>
<keyword evidence="4" id="KW-0804">Transcription</keyword>
<keyword evidence="5" id="KW-0539">Nucleus</keyword>
<dbReference type="PANTHER" id="PTHR47338:SF5">
    <property type="entry name" value="ZN(II)2CYS6 TRANSCRIPTION FACTOR (EUROFUNG)"/>
    <property type="match status" value="1"/>
</dbReference>
<dbReference type="SUPFAM" id="SSF57701">
    <property type="entry name" value="Zn2/Cys6 DNA-binding domain"/>
    <property type="match status" value="1"/>
</dbReference>
<dbReference type="PROSITE" id="PS50048">
    <property type="entry name" value="ZN2_CY6_FUNGAL_2"/>
    <property type="match status" value="1"/>
</dbReference>
<evidence type="ECO:0000256" key="5">
    <source>
        <dbReference type="ARBA" id="ARBA00023242"/>
    </source>
</evidence>
<dbReference type="CDD" id="cd00067">
    <property type="entry name" value="GAL4"/>
    <property type="match status" value="1"/>
</dbReference>
<dbReference type="Proteomes" id="UP000077051">
    <property type="component" value="Unassembled WGS sequence"/>
</dbReference>
<dbReference type="EMBL" id="AMYB01000004">
    <property type="protein sequence ID" value="OAD04091.1"/>
    <property type="molecule type" value="Genomic_DNA"/>
</dbReference>
<proteinExistence type="predicted"/>
<name>A0A168LXL7_MUCCL</name>
<dbReference type="GO" id="GO:0000981">
    <property type="term" value="F:DNA-binding transcription factor activity, RNA polymerase II-specific"/>
    <property type="evidence" value="ECO:0007669"/>
    <property type="project" value="InterPro"/>
</dbReference>
<evidence type="ECO:0000256" key="1">
    <source>
        <dbReference type="ARBA" id="ARBA00004123"/>
    </source>
</evidence>
<feature type="domain" description="Zn(2)-C6 fungal-type" evidence="6">
    <location>
        <begin position="14"/>
        <end position="45"/>
    </location>
</feature>
<keyword evidence="3" id="KW-0805">Transcription regulation</keyword>